<evidence type="ECO:0000256" key="1">
    <source>
        <dbReference type="SAM" id="MobiDB-lite"/>
    </source>
</evidence>
<feature type="region of interest" description="Disordered" evidence="1">
    <location>
        <begin position="1"/>
        <end position="48"/>
    </location>
</feature>
<feature type="region of interest" description="Disordered" evidence="1">
    <location>
        <begin position="60"/>
        <end position="88"/>
    </location>
</feature>
<evidence type="ECO:0008006" key="4">
    <source>
        <dbReference type="Google" id="ProtNLM"/>
    </source>
</evidence>
<organism evidence="2 3">
    <name type="scientific">Fusarium flagelliforme</name>
    <dbReference type="NCBI Taxonomy" id="2675880"/>
    <lineage>
        <taxon>Eukaryota</taxon>
        <taxon>Fungi</taxon>
        <taxon>Dikarya</taxon>
        <taxon>Ascomycota</taxon>
        <taxon>Pezizomycotina</taxon>
        <taxon>Sordariomycetes</taxon>
        <taxon>Hypocreomycetidae</taxon>
        <taxon>Hypocreales</taxon>
        <taxon>Nectriaceae</taxon>
        <taxon>Fusarium</taxon>
        <taxon>Fusarium incarnatum-equiseti species complex</taxon>
    </lineage>
</organism>
<feature type="compositionally biased region" description="Basic residues" evidence="1">
    <location>
        <begin position="17"/>
        <end position="34"/>
    </location>
</feature>
<comment type="caution">
    <text evidence="2">The sequence shown here is derived from an EMBL/GenBank/DDBJ whole genome shotgun (WGS) entry which is preliminary data.</text>
</comment>
<keyword evidence="3" id="KW-1185">Reference proteome</keyword>
<name>A0A395MAB2_9HYPO</name>
<reference evidence="2 3" key="1">
    <citation type="journal article" date="2018" name="PLoS Pathog.">
        <title>Evolution of structural diversity of trichothecenes, a family of toxins produced by plant pathogenic and entomopathogenic fungi.</title>
        <authorList>
            <person name="Proctor R.H."/>
            <person name="McCormick S.P."/>
            <person name="Kim H.S."/>
            <person name="Cardoza R.E."/>
            <person name="Stanley A.M."/>
            <person name="Lindo L."/>
            <person name="Kelly A."/>
            <person name="Brown D.W."/>
            <person name="Lee T."/>
            <person name="Vaughan M.M."/>
            <person name="Alexander N.J."/>
            <person name="Busman M."/>
            <person name="Gutierrez S."/>
        </authorList>
    </citation>
    <scope>NUCLEOTIDE SEQUENCE [LARGE SCALE GENOMIC DNA]</scope>
    <source>
        <strain evidence="2 3">NRRL 13405</strain>
    </source>
</reference>
<feature type="non-terminal residue" evidence="2">
    <location>
        <position position="175"/>
    </location>
</feature>
<evidence type="ECO:0000313" key="3">
    <source>
        <dbReference type="Proteomes" id="UP000265631"/>
    </source>
</evidence>
<dbReference type="Proteomes" id="UP000265631">
    <property type="component" value="Unassembled WGS sequence"/>
</dbReference>
<dbReference type="AlphaFoldDB" id="A0A395MAB2"/>
<evidence type="ECO:0000313" key="2">
    <source>
        <dbReference type="EMBL" id="RFN44766.1"/>
    </source>
</evidence>
<dbReference type="EMBL" id="PXXK01000398">
    <property type="protein sequence ID" value="RFN44766.1"/>
    <property type="molecule type" value="Genomic_DNA"/>
</dbReference>
<feature type="compositionally biased region" description="Polar residues" evidence="1">
    <location>
        <begin position="60"/>
        <end position="73"/>
    </location>
</feature>
<protein>
    <recommendedName>
        <fullName evidence="4">BZIP domain-containing protein</fullName>
    </recommendedName>
</protein>
<accession>A0A395MAB2</accession>
<dbReference type="CDD" id="cd14688">
    <property type="entry name" value="bZIP_YAP"/>
    <property type="match status" value="1"/>
</dbReference>
<gene>
    <name evidence="2" type="ORF">FIE12Z_11032</name>
</gene>
<sequence>MMGHGGHCSADVEASKQRRKLQNRKNQRARRQRLKSNNTEKDQGLPPFEVMRWRVDEADSFTSQDSDTETTTAHMPFPPSRTSRSTSEHAMILQVSPPTAHPDQITTMPSSPKSFDLNFPLPSDHLLHLIQHNVFRAFISIKRTLNTTSVDPTTCPVFGPCLDDPTPFHPNPNLP</sequence>
<proteinExistence type="predicted"/>